<dbReference type="AlphaFoldDB" id="A0AA86SVY3"/>
<dbReference type="InterPro" id="IPR036514">
    <property type="entry name" value="SGNH_hydro_sf"/>
</dbReference>
<evidence type="ECO:0000313" key="6">
    <source>
        <dbReference type="Proteomes" id="UP001189624"/>
    </source>
</evidence>
<dbReference type="CDD" id="cd01837">
    <property type="entry name" value="SGNH_plant_lipase_like"/>
    <property type="match status" value="1"/>
</dbReference>
<dbReference type="Gene3D" id="3.40.50.1110">
    <property type="entry name" value="SGNH hydrolase"/>
    <property type="match status" value="1"/>
</dbReference>
<dbReference type="PANTHER" id="PTHR22835">
    <property type="entry name" value="ZINC FINGER FYVE DOMAIN CONTAINING PROTEIN"/>
    <property type="match status" value="1"/>
</dbReference>
<dbReference type="Gramene" id="rna-AYBTSS11_LOCUS23891">
    <property type="protein sequence ID" value="CAJ1971884.1"/>
    <property type="gene ID" value="gene-AYBTSS11_LOCUS23891"/>
</dbReference>
<proteinExistence type="inferred from homology"/>
<protein>
    <submittedName>
        <fullName evidence="5">Uncharacterized protein</fullName>
    </submittedName>
</protein>
<dbReference type="Pfam" id="PF00657">
    <property type="entry name" value="Lipase_GDSL"/>
    <property type="match status" value="1"/>
</dbReference>
<accession>A0AA86SVY3</accession>
<dbReference type="InterPro" id="IPR035669">
    <property type="entry name" value="SGNH_plant_lipase-like"/>
</dbReference>
<evidence type="ECO:0000256" key="1">
    <source>
        <dbReference type="ARBA" id="ARBA00008668"/>
    </source>
</evidence>
<dbReference type="Proteomes" id="UP001189624">
    <property type="component" value="Chromosome 8"/>
</dbReference>
<dbReference type="InterPro" id="IPR001087">
    <property type="entry name" value="GDSL"/>
</dbReference>
<evidence type="ECO:0000256" key="2">
    <source>
        <dbReference type="ARBA" id="ARBA00022729"/>
    </source>
</evidence>
<dbReference type="PANTHER" id="PTHR22835:SF292">
    <property type="entry name" value="ESTERASE-LIKE ISOFORM X1"/>
    <property type="match status" value="1"/>
</dbReference>
<keyword evidence="4" id="KW-0325">Glycoprotein</keyword>
<keyword evidence="6" id="KW-1185">Reference proteome</keyword>
<name>A0AA86SVY3_9FABA</name>
<evidence type="ECO:0000313" key="5">
    <source>
        <dbReference type="EMBL" id="CAJ1971884.1"/>
    </source>
</evidence>
<reference evidence="5" key="1">
    <citation type="submission" date="2023-10" db="EMBL/GenBank/DDBJ databases">
        <authorList>
            <person name="Domelevo Entfellner J.-B."/>
        </authorList>
    </citation>
    <scope>NUCLEOTIDE SEQUENCE</scope>
</reference>
<evidence type="ECO:0000256" key="4">
    <source>
        <dbReference type="ARBA" id="ARBA00023180"/>
    </source>
</evidence>
<organism evidence="5 6">
    <name type="scientific">Sphenostylis stenocarpa</name>
    <dbReference type="NCBI Taxonomy" id="92480"/>
    <lineage>
        <taxon>Eukaryota</taxon>
        <taxon>Viridiplantae</taxon>
        <taxon>Streptophyta</taxon>
        <taxon>Embryophyta</taxon>
        <taxon>Tracheophyta</taxon>
        <taxon>Spermatophyta</taxon>
        <taxon>Magnoliopsida</taxon>
        <taxon>eudicotyledons</taxon>
        <taxon>Gunneridae</taxon>
        <taxon>Pentapetalae</taxon>
        <taxon>rosids</taxon>
        <taxon>fabids</taxon>
        <taxon>Fabales</taxon>
        <taxon>Fabaceae</taxon>
        <taxon>Papilionoideae</taxon>
        <taxon>50 kb inversion clade</taxon>
        <taxon>NPAAA clade</taxon>
        <taxon>indigoferoid/millettioid clade</taxon>
        <taxon>Phaseoleae</taxon>
        <taxon>Sphenostylis</taxon>
    </lineage>
</organism>
<sequence length="462" mass="51021">MMDGFNFSRVKTTIQFGSIQCSDLGFEVFRVMVVWVQARDVNGEGRNQSLNNKNESPLHFADSISSSSSMEFPNSAKFQIQHAPLFVILSIAATLAPNPVFATKECAFPAIFNFGDSNSDTGGLAASLIAPTPPYGDTYFHRPAGRFSDGRLIIDFIAKSFGLPYISAYLDSLGTNFSHGANFATSASTIRLPQSIIPQGGFSPFYLGVQYTQFREFKRRTQLIRNQGGILASLMPKQDYFHKALYTFDIGQNDLGAGFFGNLTVQQVNATVPDIVNAFSENVKVIYDLGARSFWIHNTGPIGCLPYILANFLSAERDPYGCAKLYNEVAQYFNHKLKEAVVQLRRNLTLAAITYVDIYSVKYSLFSHPKKYGFELPLVACCGYGGEYNYSGSVGCGESIDVNGIEIFVGSCERQSVRVNWDGIHYTEAANKFISDQISTGAFSDPPLPLNMACHKNCIKNY</sequence>
<dbReference type="EMBL" id="OY731405">
    <property type="protein sequence ID" value="CAJ1971884.1"/>
    <property type="molecule type" value="Genomic_DNA"/>
</dbReference>
<dbReference type="GO" id="GO:0016788">
    <property type="term" value="F:hydrolase activity, acting on ester bonds"/>
    <property type="evidence" value="ECO:0007669"/>
    <property type="project" value="InterPro"/>
</dbReference>
<keyword evidence="2" id="KW-0732">Signal</keyword>
<keyword evidence="3" id="KW-0378">Hydrolase</keyword>
<evidence type="ECO:0000256" key="3">
    <source>
        <dbReference type="ARBA" id="ARBA00022801"/>
    </source>
</evidence>
<gene>
    <name evidence="5" type="ORF">AYBTSS11_LOCUS23891</name>
</gene>
<comment type="similarity">
    <text evidence="1">Belongs to the 'GDSL' lipolytic enzyme family.</text>
</comment>